<feature type="compositionally biased region" description="Polar residues" evidence="1">
    <location>
        <begin position="212"/>
        <end position="224"/>
    </location>
</feature>
<evidence type="ECO:0000313" key="3">
    <source>
        <dbReference type="Proteomes" id="UP000218811"/>
    </source>
</evidence>
<evidence type="ECO:0000256" key="1">
    <source>
        <dbReference type="SAM" id="MobiDB-lite"/>
    </source>
</evidence>
<feature type="region of interest" description="Disordered" evidence="1">
    <location>
        <begin position="76"/>
        <end position="264"/>
    </location>
</feature>
<keyword evidence="3" id="KW-1185">Reference proteome</keyword>
<protein>
    <submittedName>
        <fullName evidence="2">Uncharacterized protein</fullName>
    </submittedName>
</protein>
<dbReference type="AlphaFoldDB" id="A0A2H3JL24"/>
<sequence>MRPDRPCQGAPPLQSTAHGSAACLTNRALGLDAPQLHPAPRACPSGRTNVRGIASASAPVVWATAQALGVYHPARTAAPPASTTRTSGAAPDQQPSTPVHHRPKPKPCPRIYRARGSLCKNQRKLWGKTPAIRAPDQDGQDASSPSRAAGHPSPNAHPAGHLRQRQDHGQRSRTSGRPYGKGNRPSHTTQPQATATSPPAYPTQRRAKAHSRQGNPPRTKSNSGAAALTNAPPLPPTAPSIGRAAGTPQGSEVARGADTMKTPP</sequence>
<proteinExistence type="predicted"/>
<gene>
    <name evidence="2" type="ORF">WOLCODRAFT_159071</name>
</gene>
<dbReference type="Proteomes" id="UP000218811">
    <property type="component" value="Unassembled WGS sequence"/>
</dbReference>
<feature type="compositionally biased region" description="Low complexity" evidence="1">
    <location>
        <begin position="185"/>
        <end position="204"/>
    </location>
</feature>
<dbReference type="EMBL" id="KB467998">
    <property type="protein sequence ID" value="PCH39489.1"/>
    <property type="molecule type" value="Genomic_DNA"/>
</dbReference>
<feature type="compositionally biased region" description="Low complexity" evidence="1">
    <location>
        <begin position="76"/>
        <end position="91"/>
    </location>
</feature>
<name>A0A2H3JL24_WOLCO</name>
<accession>A0A2H3JL24</accession>
<evidence type="ECO:0000313" key="2">
    <source>
        <dbReference type="EMBL" id="PCH39489.1"/>
    </source>
</evidence>
<dbReference type="PROSITE" id="PS51257">
    <property type="entry name" value="PROKAR_LIPOPROTEIN"/>
    <property type="match status" value="1"/>
</dbReference>
<reference evidence="2 3" key="1">
    <citation type="journal article" date="2012" name="Science">
        <title>The Paleozoic origin of enzymatic lignin decomposition reconstructed from 31 fungal genomes.</title>
        <authorList>
            <person name="Floudas D."/>
            <person name="Binder M."/>
            <person name="Riley R."/>
            <person name="Barry K."/>
            <person name="Blanchette R.A."/>
            <person name="Henrissat B."/>
            <person name="Martinez A.T."/>
            <person name="Otillar R."/>
            <person name="Spatafora J.W."/>
            <person name="Yadav J.S."/>
            <person name="Aerts A."/>
            <person name="Benoit I."/>
            <person name="Boyd A."/>
            <person name="Carlson A."/>
            <person name="Copeland A."/>
            <person name="Coutinho P.M."/>
            <person name="de Vries R.P."/>
            <person name="Ferreira P."/>
            <person name="Findley K."/>
            <person name="Foster B."/>
            <person name="Gaskell J."/>
            <person name="Glotzer D."/>
            <person name="Gorecki P."/>
            <person name="Heitman J."/>
            <person name="Hesse C."/>
            <person name="Hori C."/>
            <person name="Igarashi K."/>
            <person name="Jurgens J.A."/>
            <person name="Kallen N."/>
            <person name="Kersten P."/>
            <person name="Kohler A."/>
            <person name="Kuees U."/>
            <person name="Kumar T.K.A."/>
            <person name="Kuo A."/>
            <person name="LaButti K."/>
            <person name="Larrondo L.F."/>
            <person name="Lindquist E."/>
            <person name="Ling A."/>
            <person name="Lombard V."/>
            <person name="Lucas S."/>
            <person name="Lundell T."/>
            <person name="Martin R."/>
            <person name="McLaughlin D.J."/>
            <person name="Morgenstern I."/>
            <person name="Morin E."/>
            <person name="Murat C."/>
            <person name="Nagy L.G."/>
            <person name="Nolan M."/>
            <person name="Ohm R.A."/>
            <person name="Patyshakuliyeva A."/>
            <person name="Rokas A."/>
            <person name="Ruiz-Duenas F.J."/>
            <person name="Sabat G."/>
            <person name="Salamov A."/>
            <person name="Samejima M."/>
            <person name="Schmutz J."/>
            <person name="Slot J.C."/>
            <person name="St John F."/>
            <person name="Stenlid J."/>
            <person name="Sun H."/>
            <person name="Sun S."/>
            <person name="Syed K."/>
            <person name="Tsang A."/>
            <person name="Wiebenga A."/>
            <person name="Young D."/>
            <person name="Pisabarro A."/>
            <person name="Eastwood D.C."/>
            <person name="Martin F."/>
            <person name="Cullen D."/>
            <person name="Grigoriev I.V."/>
            <person name="Hibbett D.S."/>
        </authorList>
    </citation>
    <scope>NUCLEOTIDE SEQUENCE [LARGE SCALE GENOMIC DNA]</scope>
    <source>
        <strain evidence="2 3">MD-104</strain>
    </source>
</reference>
<organism evidence="2 3">
    <name type="scientific">Wolfiporia cocos (strain MD-104)</name>
    <name type="common">Brown rot fungus</name>
    <dbReference type="NCBI Taxonomy" id="742152"/>
    <lineage>
        <taxon>Eukaryota</taxon>
        <taxon>Fungi</taxon>
        <taxon>Dikarya</taxon>
        <taxon>Basidiomycota</taxon>
        <taxon>Agaricomycotina</taxon>
        <taxon>Agaricomycetes</taxon>
        <taxon>Polyporales</taxon>
        <taxon>Phaeolaceae</taxon>
        <taxon>Wolfiporia</taxon>
    </lineage>
</organism>